<dbReference type="RefSeq" id="WP_341412025.1">
    <property type="nucleotide sequence ID" value="NZ_JBBUTH010000009.1"/>
</dbReference>
<keyword evidence="1" id="KW-0732">Signal</keyword>
<sequence>MPVVRALRLLSALLFAVLPALGSGAAAAPALPTLPRSAITAAELAVVIAEGDPLSEAVGLAYQRARGIPESHMVRVALPAGRDAIGATEFAAVKAAIDARLGPKVQATLLTFTQPSRVQGERCAASITAAMAFGFDARLCGQCAPTLPSPYFDSDSTRPYTDLRIRPSMMLGARTLAEAEALIARGLAADGSQPTGTGYALRTSDAARSVRWPDLAQLPAGWAQAPGLAWQYLDHSAANGASAPASAPGNALADRSDVLFYFTGLARVDKLDTLRFVPGAVADHLTSTGGALPDGHGQMTALAWLAAGATGSYGTVEEPCNHVQKFPRATVLVDHYLRGATLIEAYWKSVAWPGQGLFVGEPLARPWPDAPSAQISDGELLLHTRSLRRGATYRVAWQRSGASPWQVLSAPAASRTAGQPQPVTWRVPLGPLAESGGRLGLIGPCPLRPAQACLLGP</sequence>
<feature type="chain" id="PRO_5046473907" evidence="1">
    <location>
        <begin position="23"/>
        <end position="457"/>
    </location>
</feature>
<dbReference type="EMBL" id="JBBUTH010000009">
    <property type="protein sequence ID" value="MEK8052313.1"/>
    <property type="molecule type" value="Genomic_DNA"/>
</dbReference>
<organism evidence="2 3">
    <name type="scientific">Pseudaquabacterium inlustre</name>
    <dbReference type="NCBI Taxonomy" id="2984192"/>
    <lineage>
        <taxon>Bacteria</taxon>
        <taxon>Pseudomonadati</taxon>
        <taxon>Pseudomonadota</taxon>
        <taxon>Betaproteobacteria</taxon>
        <taxon>Burkholderiales</taxon>
        <taxon>Sphaerotilaceae</taxon>
        <taxon>Pseudaquabacterium</taxon>
    </lineage>
</organism>
<reference evidence="2 3" key="1">
    <citation type="submission" date="2024-04" db="EMBL/GenBank/DDBJ databases">
        <title>Novel species of the genus Ideonella isolated from streams.</title>
        <authorList>
            <person name="Lu H."/>
        </authorList>
    </citation>
    <scope>NUCLEOTIDE SEQUENCE [LARGE SCALE GENOMIC DNA]</scope>
    <source>
        <strain evidence="2 3">DXS22W</strain>
    </source>
</reference>
<evidence type="ECO:0000313" key="2">
    <source>
        <dbReference type="EMBL" id="MEK8052313.1"/>
    </source>
</evidence>
<comment type="caution">
    <text evidence="2">The sequence shown here is derived from an EMBL/GenBank/DDBJ whole genome shotgun (WGS) entry which is preliminary data.</text>
</comment>
<dbReference type="Proteomes" id="UP001365405">
    <property type="component" value="Unassembled WGS sequence"/>
</dbReference>
<gene>
    <name evidence="2" type="ORF">AACH10_18825</name>
</gene>
<feature type="signal peptide" evidence="1">
    <location>
        <begin position="1"/>
        <end position="22"/>
    </location>
</feature>
<evidence type="ECO:0000313" key="3">
    <source>
        <dbReference type="Proteomes" id="UP001365405"/>
    </source>
</evidence>
<keyword evidence="3" id="KW-1185">Reference proteome</keyword>
<evidence type="ECO:0000256" key="1">
    <source>
        <dbReference type="SAM" id="SignalP"/>
    </source>
</evidence>
<dbReference type="NCBIfam" id="TIGR03790">
    <property type="entry name" value="TIGR03790 family protein"/>
    <property type="match status" value="1"/>
</dbReference>
<protein>
    <submittedName>
        <fullName evidence="2">TIGR03790 family protein</fullName>
    </submittedName>
</protein>
<name>A0ABU9CKH1_9BURK</name>
<accession>A0ABU9CKH1</accession>
<dbReference type="InterPro" id="IPR022265">
    <property type="entry name" value="CHP03790"/>
</dbReference>
<proteinExistence type="predicted"/>